<dbReference type="InterPro" id="IPR000259">
    <property type="entry name" value="Adhesion_dom_fimbrial"/>
</dbReference>
<dbReference type="GO" id="GO:0043709">
    <property type="term" value="P:cell adhesion involved in single-species biofilm formation"/>
    <property type="evidence" value="ECO:0007669"/>
    <property type="project" value="TreeGrafter"/>
</dbReference>
<dbReference type="EMBL" id="LR134533">
    <property type="protein sequence ID" value="VEJ49208.1"/>
    <property type="molecule type" value="Genomic_DNA"/>
</dbReference>
<proteinExistence type="predicted"/>
<dbReference type="AlphaFoldDB" id="A0A448VHH0"/>
<evidence type="ECO:0000313" key="3">
    <source>
        <dbReference type="EMBL" id="VEJ49208.1"/>
    </source>
</evidence>
<keyword evidence="1" id="KW-0732">Signal</keyword>
<name>A0A448VHH0_9NEIS</name>
<sequence length="351" mass="38634">MNIIFILQNACPNRGTSEKGIMMNKHFAVISACASAAWLPLSASANSTDNHALIFQPEIMRLSMPSQCDAQYRRINAAHEQTLCHVEKLITLDGKFDESVEIKARINDDKAMIPFNQGNNRIGIDVELNSAKLLSKEWVKIGELAPGVHNKVLNFKLDYKRFGDVGAGRYVLSDGHTPVVQIQIQNKIWDIVVDKVDSTIKVSTCRPNQSDFNGKTVQLKTISANDIRRPGKEFHGADFNLGIECDTGVEAVAALTDMNDQSNTGNILSIKNDPNSAQNVGIRLYRKGGNADPLSYGPVVADNVLNAEHKWFLSEAEKRSGLKFEAKYVNTGNPVIPGSVNATAMITLNYY</sequence>
<dbReference type="Gene3D" id="2.60.40.1090">
    <property type="entry name" value="Fimbrial-type adhesion domain"/>
    <property type="match status" value="1"/>
</dbReference>
<evidence type="ECO:0000313" key="4">
    <source>
        <dbReference type="Proteomes" id="UP000272771"/>
    </source>
</evidence>
<accession>A0A448VHH0</accession>
<dbReference type="Proteomes" id="UP000272771">
    <property type="component" value="Chromosome"/>
</dbReference>
<dbReference type="SUPFAM" id="SSF49401">
    <property type="entry name" value="Bacterial adhesins"/>
    <property type="match status" value="1"/>
</dbReference>
<dbReference type="STRING" id="28091.SAMEA3174300_00738"/>
<evidence type="ECO:0000256" key="1">
    <source>
        <dbReference type="ARBA" id="ARBA00022729"/>
    </source>
</evidence>
<feature type="domain" description="Fimbrial-type adhesion" evidence="2">
    <location>
        <begin position="197"/>
        <end position="350"/>
    </location>
</feature>
<dbReference type="PANTHER" id="PTHR33420:SF3">
    <property type="entry name" value="FIMBRIAL SUBUNIT ELFA"/>
    <property type="match status" value="1"/>
</dbReference>
<dbReference type="InterPro" id="IPR008966">
    <property type="entry name" value="Adhesion_dom_sf"/>
</dbReference>
<dbReference type="InterPro" id="IPR050263">
    <property type="entry name" value="Bact_Fimbrial_Adh_Pro"/>
</dbReference>
<dbReference type="Pfam" id="PF00419">
    <property type="entry name" value="Fimbrial"/>
    <property type="match status" value="1"/>
</dbReference>
<dbReference type="InterPro" id="IPR036937">
    <property type="entry name" value="Adhesion_dom_fimbrial_sf"/>
</dbReference>
<dbReference type="GO" id="GO:0009289">
    <property type="term" value="C:pilus"/>
    <property type="evidence" value="ECO:0007669"/>
    <property type="project" value="InterPro"/>
</dbReference>
<reference evidence="3 4" key="1">
    <citation type="submission" date="2018-12" db="EMBL/GenBank/DDBJ databases">
        <authorList>
            <consortium name="Pathogen Informatics"/>
        </authorList>
    </citation>
    <scope>NUCLEOTIDE SEQUENCE [LARGE SCALE GENOMIC DNA]</scope>
    <source>
        <strain evidence="3 4">NCTC12742</strain>
    </source>
</reference>
<keyword evidence="4" id="KW-1185">Reference proteome</keyword>
<evidence type="ECO:0000259" key="2">
    <source>
        <dbReference type="Pfam" id="PF00419"/>
    </source>
</evidence>
<protein>
    <submittedName>
        <fullName evidence="3">F17a-G fimbrial adhesin</fullName>
    </submittedName>
</protein>
<gene>
    <name evidence="3" type="ORF">NCTC12742_00082</name>
</gene>
<dbReference type="PANTHER" id="PTHR33420">
    <property type="entry name" value="FIMBRIAL SUBUNIT ELFA-RELATED"/>
    <property type="match status" value="1"/>
</dbReference>
<organism evidence="3 4">
    <name type="scientific">Neisseria weaveri</name>
    <dbReference type="NCBI Taxonomy" id="28091"/>
    <lineage>
        <taxon>Bacteria</taxon>
        <taxon>Pseudomonadati</taxon>
        <taxon>Pseudomonadota</taxon>
        <taxon>Betaproteobacteria</taxon>
        <taxon>Neisseriales</taxon>
        <taxon>Neisseriaceae</taxon>
        <taxon>Neisseria</taxon>
    </lineage>
</organism>